<proteinExistence type="predicted"/>
<dbReference type="PANTHER" id="PTHR47804">
    <property type="entry name" value="60S RIBOSOMAL PROTEIN L19"/>
    <property type="match status" value="1"/>
</dbReference>
<dbReference type="Proteomes" id="UP001255856">
    <property type="component" value="Unassembled WGS sequence"/>
</dbReference>
<dbReference type="GO" id="GO:0016020">
    <property type="term" value="C:membrane"/>
    <property type="evidence" value="ECO:0007669"/>
    <property type="project" value="UniProtKB-SubCell"/>
</dbReference>
<name>A0AAD9IMY3_PROWI</name>
<feature type="transmembrane region" description="Helical" evidence="6">
    <location>
        <begin position="116"/>
        <end position="134"/>
    </location>
</feature>
<gene>
    <name evidence="7" type="ORF">QBZ16_000097</name>
</gene>
<feature type="transmembrane region" description="Helical" evidence="6">
    <location>
        <begin position="79"/>
        <end position="101"/>
    </location>
</feature>
<comment type="caution">
    <text evidence="7">The sequence shown here is derived from an EMBL/GenBank/DDBJ whole genome shotgun (WGS) entry which is preliminary data.</text>
</comment>
<evidence type="ECO:0000313" key="8">
    <source>
        <dbReference type="Proteomes" id="UP001255856"/>
    </source>
</evidence>
<dbReference type="PANTHER" id="PTHR47804:SF3">
    <property type="entry name" value="PROTEIN BRE4"/>
    <property type="match status" value="1"/>
</dbReference>
<dbReference type="GO" id="GO:0015743">
    <property type="term" value="P:malate transport"/>
    <property type="evidence" value="ECO:0007669"/>
    <property type="project" value="InterPro"/>
</dbReference>
<evidence type="ECO:0000313" key="7">
    <source>
        <dbReference type="EMBL" id="KAK2080244.1"/>
    </source>
</evidence>
<protein>
    <submittedName>
        <fullName evidence="7">Uncharacterized protein</fullName>
    </submittedName>
</protein>
<dbReference type="InterPro" id="IPR020966">
    <property type="entry name" value="ALMT"/>
</dbReference>
<dbReference type="EMBL" id="JASFZW010000001">
    <property type="protein sequence ID" value="KAK2080244.1"/>
    <property type="molecule type" value="Genomic_DNA"/>
</dbReference>
<keyword evidence="2 6" id="KW-0812">Transmembrane</keyword>
<keyword evidence="4 6" id="KW-0472">Membrane</keyword>
<dbReference type="InterPro" id="IPR052430">
    <property type="entry name" value="IVT-Associated"/>
</dbReference>
<feature type="region of interest" description="Disordered" evidence="5">
    <location>
        <begin position="569"/>
        <end position="597"/>
    </location>
</feature>
<evidence type="ECO:0000256" key="5">
    <source>
        <dbReference type="SAM" id="MobiDB-lite"/>
    </source>
</evidence>
<feature type="region of interest" description="Disordered" evidence="5">
    <location>
        <begin position="482"/>
        <end position="509"/>
    </location>
</feature>
<evidence type="ECO:0000256" key="4">
    <source>
        <dbReference type="ARBA" id="ARBA00023136"/>
    </source>
</evidence>
<evidence type="ECO:0000256" key="6">
    <source>
        <dbReference type="SAM" id="Phobius"/>
    </source>
</evidence>
<keyword evidence="3 6" id="KW-1133">Transmembrane helix</keyword>
<feature type="transmembrane region" description="Helical" evidence="6">
    <location>
        <begin position="175"/>
        <end position="196"/>
    </location>
</feature>
<feature type="transmembrane region" description="Helical" evidence="6">
    <location>
        <begin position="26"/>
        <end position="45"/>
    </location>
</feature>
<accession>A0AAD9IMY3</accession>
<feature type="compositionally biased region" description="Low complexity" evidence="5">
    <location>
        <begin position="482"/>
        <end position="497"/>
    </location>
</feature>
<organism evidence="7 8">
    <name type="scientific">Prototheca wickerhamii</name>
    <dbReference type="NCBI Taxonomy" id="3111"/>
    <lineage>
        <taxon>Eukaryota</taxon>
        <taxon>Viridiplantae</taxon>
        <taxon>Chlorophyta</taxon>
        <taxon>core chlorophytes</taxon>
        <taxon>Trebouxiophyceae</taxon>
        <taxon>Chlorellales</taxon>
        <taxon>Chlorellaceae</taxon>
        <taxon>Prototheca</taxon>
    </lineage>
</organism>
<sequence length="672" mass="71137">MELRPSLTVWGKRIEIFLAGYHTEHFVLALQLTLVLIVAMVPVFVNNAYRALDQTSSFWIPVTAVTVLEPCTGNVLRKYLIRILAIAVALGMGTLVLLVAFDACDTSPMDLPSNQALFAHMVCLGTTICAALIMLHRQRWASDYEYAFFLAQLSLLIIVVPSVREGRADALENAAWRALCIAVGVTISSVVAFTVFPIKARHLLQKQTAAVLLQMGDLAAWVMSEVADARPGARWGDEVGDFPDASDGVFSAVGTGKAPASPGTDPEACKGCHAPRDGLPGATGTDRRLRYLDDGLAARLAPLSSQSQDLAVHLARLDELLRSARAEFNVFTRPHWFPGDTYAAVLMSMHLSISLLQSQLYLMATGTFSTAATRDAAPDIREAGLQLSVVFTLLSRMSYTRRTPLAVLKRALRRGRQVLTGDGSATAAAACPAPGAALQSLAGTPAAALRAGPRPRERQAAALGWLDSTAISEVMRAPEAAAGRARAASSSSSASGEPPAPERALPGSRSWDALAAVGRRPEALDDPFADLVRADEDGDREAGSHPPPVIRMASRDIRSVQRAVAEGALNGDEGAHEPAAPRAPGDASLDDKSAGTQVGELRGPAAKLYKLHELCERLLAAGTASCGQPGVASLTQTAFCLMGLSRQAACVLGALDPDTAAALHDRISDLDR</sequence>
<dbReference type="Pfam" id="PF11744">
    <property type="entry name" value="ALMT"/>
    <property type="match status" value="1"/>
</dbReference>
<evidence type="ECO:0000256" key="1">
    <source>
        <dbReference type="ARBA" id="ARBA00004141"/>
    </source>
</evidence>
<dbReference type="AlphaFoldDB" id="A0AAD9IMY3"/>
<evidence type="ECO:0000256" key="3">
    <source>
        <dbReference type="ARBA" id="ARBA00022989"/>
    </source>
</evidence>
<reference evidence="7" key="1">
    <citation type="submission" date="2021-01" db="EMBL/GenBank/DDBJ databases">
        <authorList>
            <person name="Eckstrom K.M.E."/>
        </authorList>
    </citation>
    <scope>NUCLEOTIDE SEQUENCE</scope>
    <source>
        <strain evidence="7">UVCC 0001</strain>
    </source>
</reference>
<evidence type="ECO:0000256" key="2">
    <source>
        <dbReference type="ARBA" id="ARBA00022692"/>
    </source>
</evidence>
<comment type="subcellular location">
    <subcellularLocation>
        <location evidence="1">Membrane</location>
        <topology evidence="1">Multi-pass membrane protein</topology>
    </subcellularLocation>
</comment>
<keyword evidence="8" id="KW-1185">Reference proteome</keyword>